<proteinExistence type="predicted"/>
<feature type="compositionally biased region" description="Basic and acidic residues" evidence="1">
    <location>
        <begin position="35"/>
        <end position="46"/>
    </location>
</feature>
<name>A0A4Z0YTU8_9PEZI</name>
<feature type="chain" id="PRO_5021320162" evidence="2">
    <location>
        <begin position="19"/>
        <end position="180"/>
    </location>
</feature>
<evidence type="ECO:0000313" key="3">
    <source>
        <dbReference type="EMBL" id="TGJ81873.1"/>
    </source>
</evidence>
<gene>
    <name evidence="3" type="ORF">E0Z10_g6890</name>
</gene>
<dbReference type="Proteomes" id="UP000297716">
    <property type="component" value="Unassembled WGS sequence"/>
</dbReference>
<organism evidence="3 4">
    <name type="scientific">Xylaria hypoxylon</name>
    <dbReference type="NCBI Taxonomy" id="37992"/>
    <lineage>
        <taxon>Eukaryota</taxon>
        <taxon>Fungi</taxon>
        <taxon>Dikarya</taxon>
        <taxon>Ascomycota</taxon>
        <taxon>Pezizomycotina</taxon>
        <taxon>Sordariomycetes</taxon>
        <taxon>Xylariomycetidae</taxon>
        <taxon>Xylariales</taxon>
        <taxon>Xylariaceae</taxon>
        <taxon>Xylaria</taxon>
    </lineage>
</organism>
<feature type="region of interest" description="Disordered" evidence="1">
    <location>
        <begin position="27"/>
        <end position="46"/>
    </location>
</feature>
<evidence type="ECO:0000313" key="4">
    <source>
        <dbReference type="Proteomes" id="UP000297716"/>
    </source>
</evidence>
<keyword evidence="2" id="KW-0732">Signal</keyword>
<keyword evidence="4" id="KW-1185">Reference proteome</keyword>
<dbReference type="EMBL" id="SKBN01000150">
    <property type="protein sequence ID" value="TGJ81873.1"/>
    <property type="molecule type" value="Genomic_DNA"/>
</dbReference>
<evidence type="ECO:0000256" key="1">
    <source>
        <dbReference type="SAM" id="MobiDB-lite"/>
    </source>
</evidence>
<accession>A0A4Z0YTU8</accession>
<feature type="signal peptide" evidence="2">
    <location>
        <begin position="1"/>
        <end position="18"/>
    </location>
</feature>
<reference evidence="3 4" key="1">
    <citation type="submission" date="2019-03" db="EMBL/GenBank/DDBJ databases">
        <title>Draft genome sequence of Xylaria hypoxylon DSM 108379, a ubiquitous saprotrophic-parasitic fungi on hardwood.</title>
        <authorList>
            <person name="Buettner E."/>
            <person name="Leonhardt S."/>
            <person name="Gebauer A.M."/>
            <person name="Liers C."/>
            <person name="Hofrichter M."/>
            <person name="Kellner H."/>
        </authorList>
    </citation>
    <scope>NUCLEOTIDE SEQUENCE [LARGE SCALE GENOMIC DNA]</scope>
    <source>
        <strain evidence="3 4">DSM 108379</strain>
    </source>
</reference>
<dbReference type="AlphaFoldDB" id="A0A4Z0YTU8"/>
<protein>
    <submittedName>
        <fullName evidence="3">Uncharacterized protein</fullName>
    </submittedName>
</protein>
<evidence type="ECO:0000256" key="2">
    <source>
        <dbReference type="SAM" id="SignalP"/>
    </source>
</evidence>
<dbReference type="OrthoDB" id="5244619at2759"/>
<sequence>MRLALLISALSAIATSAAIPRNTTAAISNSTAESPPHETPDSQRHIPVEMKKCMGHNLSEEYYLGAKENMVTWAYEKKITPTNLHAEHYPDNRHGVTWYICNCKIIFADEVPAWELDEVQQILAAECGEWQSGWVWSKKWQKGYNVVPTDWYMDKVEKLENLCPPGCLPFRAFPKPSKGN</sequence>
<comment type="caution">
    <text evidence="3">The sequence shown here is derived from an EMBL/GenBank/DDBJ whole genome shotgun (WGS) entry which is preliminary data.</text>
</comment>